<dbReference type="InterPro" id="IPR024079">
    <property type="entry name" value="MetalloPept_cat_dom_sf"/>
</dbReference>
<keyword evidence="6" id="KW-0862">Zinc</keyword>
<evidence type="ECO:0000256" key="6">
    <source>
        <dbReference type="ARBA" id="ARBA00022833"/>
    </source>
</evidence>
<protein>
    <submittedName>
        <fullName evidence="10">Peptidyl-Lys metalloendopeptidase</fullName>
    </submittedName>
</protein>
<sequence>MQKLYAGFAVLVLGMGSTMAANAAGIELSLSQSAEKDFGSGKIVYALSNTTAAPVQVLRWMTPLDGVSNDIFSVSQNGAPVAYTGRLVKRPAPTEADYVTIAPGQTVSVEVDLTAYYDMRKGGQYSVRYNRDGRQAIRAAAEASRGGVQAGVIDFDIAKGGSVDVFADAAADASDEGDSKAGAGILAATNSFVSCSTTRQNQIATARNSAATYANNSKSYLTAGTQGSRYTWWFGTYNSSRYSTVRTHFNNIYSALTTQPFTFDCSCTDSAYAYVYPNQPYRVYLCNAFWSAPNTGTDSKAGTIVHEVSHFTVMGGTDDWAYGQSAAHSLAGSNPARAVDNADSHEYFAENTPARN</sequence>
<evidence type="ECO:0000256" key="8">
    <source>
        <dbReference type="SAM" id="SignalP"/>
    </source>
</evidence>
<gene>
    <name evidence="10" type="ORF">DFR29_104294</name>
</gene>
<dbReference type="Gene3D" id="3.40.390.10">
    <property type="entry name" value="Collagenase (Catalytic Domain)"/>
    <property type="match status" value="1"/>
</dbReference>
<dbReference type="GO" id="GO:0006508">
    <property type="term" value="P:proteolysis"/>
    <property type="evidence" value="ECO:0007669"/>
    <property type="project" value="UniProtKB-KW"/>
</dbReference>
<evidence type="ECO:0000256" key="5">
    <source>
        <dbReference type="ARBA" id="ARBA00022801"/>
    </source>
</evidence>
<evidence type="ECO:0000256" key="7">
    <source>
        <dbReference type="ARBA" id="ARBA00023049"/>
    </source>
</evidence>
<dbReference type="PANTHER" id="PTHR37016:SF3">
    <property type="entry name" value="NEUTRAL PROTEASE 2-RELATED"/>
    <property type="match status" value="1"/>
</dbReference>
<evidence type="ECO:0000256" key="4">
    <source>
        <dbReference type="ARBA" id="ARBA00022723"/>
    </source>
</evidence>
<accession>A0A4R6Z2W2</accession>
<evidence type="ECO:0000313" key="11">
    <source>
        <dbReference type="Proteomes" id="UP000295293"/>
    </source>
</evidence>
<keyword evidence="8" id="KW-0732">Signal</keyword>
<keyword evidence="11" id="KW-1185">Reference proteome</keyword>
<feature type="chain" id="PRO_5020635346" evidence="8">
    <location>
        <begin position="24"/>
        <end position="356"/>
    </location>
</feature>
<dbReference type="InterPro" id="IPR050414">
    <property type="entry name" value="Fungal_M35_metalloproteases"/>
</dbReference>
<keyword evidence="4" id="KW-0479">Metal-binding</keyword>
<dbReference type="InterPro" id="IPR034115">
    <property type="entry name" value="M35_peptidyl-Lys"/>
</dbReference>
<evidence type="ECO:0000259" key="9">
    <source>
        <dbReference type="SMART" id="SM01351"/>
    </source>
</evidence>
<feature type="signal peptide" evidence="8">
    <location>
        <begin position="1"/>
        <end position="23"/>
    </location>
</feature>
<dbReference type="SMART" id="SM01351">
    <property type="entry name" value="Aspzincin_M35"/>
    <property type="match status" value="1"/>
</dbReference>
<dbReference type="Pfam" id="PF14521">
    <property type="entry name" value="Aspzincin_M35"/>
    <property type="match status" value="1"/>
</dbReference>
<comment type="cofactor">
    <cofactor evidence="1">
        <name>Zn(2+)</name>
        <dbReference type="ChEBI" id="CHEBI:29105"/>
    </cofactor>
</comment>
<dbReference type="Proteomes" id="UP000295293">
    <property type="component" value="Unassembled WGS sequence"/>
</dbReference>
<dbReference type="SUPFAM" id="SSF55486">
    <property type="entry name" value="Metalloproteases ('zincins'), catalytic domain"/>
    <property type="match status" value="1"/>
</dbReference>
<evidence type="ECO:0000256" key="1">
    <source>
        <dbReference type="ARBA" id="ARBA00001947"/>
    </source>
</evidence>
<comment type="caution">
    <text evidence="10">The sequence shown here is derived from an EMBL/GenBank/DDBJ whole genome shotgun (WGS) entry which is preliminary data.</text>
</comment>
<keyword evidence="3" id="KW-0645">Protease</keyword>
<evidence type="ECO:0000313" key="10">
    <source>
        <dbReference type="EMBL" id="TDR45864.1"/>
    </source>
</evidence>
<name>A0A4R6Z2W2_9GAMM</name>
<evidence type="ECO:0000256" key="3">
    <source>
        <dbReference type="ARBA" id="ARBA00022670"/>
    </source>
</evidence>
<dbReference type="Gene3D" id="2.60.40.2970">
    <property type="match status" value="1"/>
</dbReference>
<dbReference type="CDD" id="cd11306">
    <property type="entry name" value="M35_peptidyl-Lys"/>
    <property type="match status" value="1"/>
</dbReference>
<dbReference type="EMBL" id="SNZH01000004">
    <property type="protein sequence ID" value="TDR45864.1"/>
    <property type="molecule type" value="Genomic_DNA"/>
</dbReference>
<organism evidence="10 11">
    <name type="scientific">Tahibacter aquaticus</name>
    <dbReference type="NCBI Taxonomy" id="520092"/>
    <lineage>
        <taxon>Bacteria</taxon>
        <taxon>Pseudomonadati</taxon>
        <taxon>Pseudomonadota</taxon>
        <taxon>Gammaproteobacteria</taxon>
        <taxon>Lysobacterales</taxon>
        <taxon>Rhodanobacteraceae</taxon>
        <taxon>Tahibacter</taxon>
    </lineage>
</organism>
<proteinExistence type="inferred from homology"/>
<dbReference type="PANTHER" id="PTHR37016">
    <property type="match status" value="1"/>
</dbReference>
<dbReference type="AlphaFoldDB" id="A0A4R6Z2W2"/>
<dbReference type="GO" id="GO:0004222">
    <property type="term" value="F:metalloendopeptidase activity"/>
    <property type="evidence" value="ECO:0007669"/>
    <property type="project" value="InterPro"/>
</dbReference>
<keyword evidence="7" id="KW-0482">Metalloprotease</keyword>
<comment type="similarity">
    <text evidence="2">Belongs to the peptidase M35 family.</text>
</comment>
<dbReference type="RefSeq" id="WP_243745995.1">
    <property type="nucleotide sequence ID" value="NZ_SNZH01000004.1"/>
</dbReference>
<feature type="domain" description="Lysine-specific metallo-endopeptidase" evidence="9">
    <location>
        <begin position="219"/>
        <end position="350"/>
    </location>
</feature>
<keyword evidence="5" id="KW-0378">Hydrolase</keyword>
<dbReference type="InterPro" id="IPR029463">
    <property type="entry name" value="Lys_MEP"/>
</dbReference>
<dbReference type="GO" id="GO:0046872">
    <property type="term" value="F:metal ion binding"/>
    <property type="evidence" value="ECO:0007669"/>
    <property type="project" value="UniProtKB-KW"/>
</dbReference>
<reference evidence="10 11" key="1">
    <citation type="submission" date="2019-03" db="EMBL/GenBank/DDBJ databases">
        <title>Genomic Encyclopedia of Type Strains, Phase IV (KMG-IV): sequencing the most valuable type-strain genomes for metagenomic binning, comparative biology and taxonomic classification.</title>
        <authorList>
            <person name="Goeker M."/>
        </authorList>
    </citation>
    <scope>NUCLEOTIDE SEQUENCE [LARGE SCALE GENOMIC DNA]</scope>
    <source>
        <strain evidence="10 11">DSM 21667</strain>
    </source>
</reference>
<evidence type="ECO:0000256" key="2">
    <source>
        <dbReference type="ARBA" id="ARBA00010279"/>
    </source>
</evidence>